<accession>A0ACC2PDU2</accession>
<keyword evidence="2" id="KW-1185">Reference proteome</keyword>
<dbReference type="Proteomes" id="UP001239111">
    <property type="component" value="Chromosome 1"/>
</dbReference>
<organism evidence="1 2">
    <name type="scientific">Eretmocerus hayati</name>
    <dbReference type="NCBI Taxonomy" id="131215"/>
    <lineage>
        <taxon>Eukaryota</taxon>
        <taxon>Metazoa</taxon>
        <taxon>Ecdysozoa</taxon>
        <taxon>Arthropoda</taxon>
        <taxon>Hexapoda</taxon>
        <taxon>Insecta</taxon>
        <taxon>Pterygota</taxon>
        <taxon>Neoptera</taxon>
        <taxon>Endopterygota</taxon>
        <taxon>Hymenoptera</taxon>
        <taxon>Apocrita</taxon>
        <taxon>Proctotrupomorpha</taxon>
        <taxon>Chalcidoidea</taxon>
        <taxon>Aphelinidae</taxon>
        <taxon>Aphelininae</taxon>
        <taxon>Eretmocerus</taxon>
    </lineage>
</organism>
<evidence type="ECO:0000313" key="2">
    <source>
        <dbReference type="Proteomes" id="UP001239111"/>
    </source>
</evidence>
<sequence>MNFPWLALSWKRIRKLVSRSGNLCPPNAGVRGVIAFRKTGERVELARECPSQRKNLILGTYGLAGQAGEQSVLQLDTKNSAMVARLLTELLCSLKVTLRPLTLMHSCWLPASRIDNVFRDEQVANVVAYFEAWQLLKSLLVIIREVFQFPKRLCCMPAS</sequence>
<comment type="caution">
    <text evidence="1">The sequence shown here is derived from an EMBL/GenBank/DDBJ whole genome shotgun (WGS) entry which is preliminary data.</text>
</comment>
<reference evidence="1" key="1">
    <citation type="submission" date="2023-04" db="EMBL/GenBank/DDBJ databases">
        <title>A chromosome-level genome assembly of the parasitoid wasp Eretmocerus hayati.</title>
        <authorList>
            <person name="Zhong Y."/>
            <person name="Liu S."/>
            <person name="Liu Y."/>
        </authorList>
    </citation>
    <scope>NUCLEOTIDE SEQUENCE</scope>
    <source>
        <strain evidence="1">ZJU_SS_LIU_2023</strain>
    </source>
</reference>
<gene>
    <name evidence="1" type="ORF">QAD02_017397</name>
</gene>
<name>A0ACC2PDU2_9HYME</name>
<evidence type="ECO:0000313" key="1">
    <source>
        <dbReference type="EMBL" id="KAJ8681605.1"/>
    </source>
</evidence>
<dbReference type="EMBL" id="CM056741">
    <property type="protein sequence ID" value="KAJ8681605.1"/>
    <property type="molecule type" value="Genomic_DNA"/>
</dbReference>
<proteinExistence type="predicted"/>
<protein>
    <submittedName>
        <fullName evidence="1">Uncharacterized protein</fullName>
    </submittedName>
</protein>